<evidence type="ECO:0000313" key="1">
    <source>
        <dbReference type="EMBL" id="MFB2881312.1"/>
    </source>
</evidence>
<accession>A0ABV4XET1</accession>
<name>A0ABV4XET1_9CYAN</name>
<protein>
    <submittedName>
        <fullName evidence="1">Uncharacterized protein</fullName>
    </submittedName>
</protein>
<keyword evidence="2" id="KW-1185">Reference proteome</keyword>
<reference evidence="1 2" key="1">
    <citation type="submission" date="2024-09" db="EMBL/GenBank/DDBJ databases">
        <title>Floridaenema gen nov. (Aerosakkonemataceae, Aerosakkonematales ord. nov., Cyanobacteria) from benthic tropical and subtropical fresh waters, with the description of four new species.</title>
        <authorList>
            <person name="Moretto J.A."/>
            <person name="Berthold D.E."/>
            <person name="Lefler F.W."/>
            <person name="Huang I.-S."/>
            <person name="Laughinghouse H. IV."/>
        </authorList>
    </citation>
    <scope>NUCLEOTIDE SEQUENCE [LARGE SCALE GENOMIC DNA]</scope>
    <source>
        <strain evidence="1 2">BLCC-F46</strain>
    </source>
</reference>
<sequence length="49" mass="5422">MAQILERTNLIGQEYELVNGIIVPIAEPSQFFPDLDLTVEQIIAFGAGF</sequence>
<dbReference type="Proteomes" id="UP001576774">
    <property type="component" value="Unassembled WGS sequence"/>
</dbReference>
<evidence type="ECO:0000313" key="2">
    <source>
        <dbReference type="Proteomes" id="UP001576774"/>
    </source>
</evidence>
<proteinExistence type="predicted"/>
<gene>
    <name evidence="1" type="ORF">ACE1CC_31045</name>
</gene>
<organism evidence="1 2">
    <name type="scientific">Floridaenema aerugineum BLCC-F46</name>
    <dbReference type="NCBI Taxonomy" id="3153654"/>
    <lineage>
        <taxon>Bacteria</taxon>
        <taxon>Bacillati</taxon>
        <taxon>Cyanobacteriota</taxon>
        <taxon>Cyanophyceae</taxon>
        <taxon>Oscillatoriophycideae</taxon>
        <taxon>Aerosakkonematales</taxon>
        <taxon>Aerosakkonemataceae</taxon>
        <taxon>Floridanema</taxon>
        <taxon>Floridanema aerugineum</taxon>
    </lineage>
</organism>
<dbReference type="RefSeq" id="WP_413274295.1">
    <property type="nucleotide sequence ID" value="NZ_JBHFNQ010000220.1"/>
</dbReference>
<comment type="caution">
    <text evidence="1">The sequence shown here is derived from an EMBL/GenBank/DDBJ whole genome shotgun (WGS) entry which is preliminary data.</text>
</comment>
<dbReference type="EMBL" id="JBHFNQ010000220">
    <property type="protein sequence ID" value="MFB2881312.1"/>
    <property type="molecule type" value="Genomic_DNA"/>
</dbReference>